<dbReference type="EMBL" id="PEXX01000020">
    <property type="protein sequence ID" value="PIU10847.1"/>
    <property type="molecule type" value="Genomic_DNA"/>
</dbReference>
<sequence length="65" mass="7265">MRDHYIDTIKLKMGRQESVPGLRLADAFAGLSRAYYDEPDSKAKELWQIANKKITAQLLGGQISG</sequence>
<proteinExistence type="predicted"/>
<dbReference type="Proteomes" id="UP000230586">
    <property type="component" value="Unassembled WGS sequence"/>
</dbReference>
<comment type="caution">
    <text evidence="1">The sequence shown here is derived from an EMBL/GenBank/DDBJ whole genome shotgun (WGS) entry which is preliminary data.</text>
</comment>
<protein>
    <submittedName>
        <fullName evidence="1">Uncharacterized protein</fullName>
    </submittedName>
</protein>
<organism evidence="1 2">
    <name type="scientific">Candidatus Kuenenbacteria bacterium CG08_land_8_20_14_0_20_37_23</name>
    <dbReference type="NCBI Taxonomy" id="1974617"/>
    <lineage>
        <taxon>Bacteria</taxon>
        <taxon>Candidatus Kueneniibacteriota</taxon>
    </lineage>
</organism>
<gene>
    <name evidence="1" type="ORF">COT27_01060</name>
</gene>
<evidence type="ECO:0000313" key="1">
    <source>
        <dbReference type="EMBL" id="PIU10847.1"/>
    </source>
</evidence>
<reference evidence="2" key="1">
    <citation type="submission" date="2017-09" db="EMBL/GenBank/DDBJ databases">
        <title>Depth-based differentiation of microbial function through sediment-hosted aquifers and enrichment of novel symbionts in the deep terrestrial subsurface.</title>
        <authorList>
            <person name="Probst A.J."/>
            <person name="Ladd B."/>
            <person name="Jarett J.K."/>
            <person name="Geller-Mcgrath D.E."/>
            <person name="Sieber C.M.K."/>
            <person name="Emerson J.B."/>
            <person name="Anantharaman K."/>
            <person name="Thomas B.C."/>
            <person name="Malmstrom R."/>
            <person name="Stieglmeier M."/>
            <person name="Klingl A."/>
            <person name="Woyke T."/>
            <person name="Ryan C.M."/>
            <person name="Banfield J.F."/>
        </authorList>
    </citation>
    <scope>NUCLEOTIDE SEQUENCE [LARGE SCALE GENOMIC DNA]</scope>
</reference>
<dbReference type="AlphaFoldDB" id="A0A2M6XT88"/>
<name>A0A2M6XT88_9BACT</name>
<evidence type="ECO:0000313" key="2">
    <source>
        <dbReference type="Proteomes" id="UP000230586"/>
    </source>
</evidence>
<accession>A0A2M6XT88</accession>